<evidence type="ECO:0000313" key="1">
    <source>
        <dbReference type="EMBL" id="KAI5658308.1"/>
    </source>
</evidence>
<gene>
    <name evidence="1" type="ORF">M9H77_27101</name>
</gene>
<organism evidence="1 2">
    <name type="scientific">Catharanthus roseus</name>
    <name type="common">Madagascar periwinkle</name>
    <name type="synonym">Vinca rosea</name>
    <dbReference type="NCBI Taxonomy" id="4058"/>
    <lineage>
        <taxon>Eukaryota</taxon>
        <taxon>Viridiplantae</taxon>
        <taxon>Streptophyta</taxon>
        <taxon>Embryophyta</taxon>
        <taxon>Tracheophyta</taxon>
        <taxon>Spermatophyta</taxon>
        <taxon>Magnoliopsida</taxon>
        <taxon>eudicotyledons</taxon>
        <taxon>Gunneridae</taxon>
        <taxon>Pentapetalae</taxon>
        <taxon>asterids</taxon>
        <taxon>lamiids</taxon>
        <taxon>Gentianales</taxon>
        <taxon>Apocynaceae</taxon>
        <taxon>Rauvolfioideae</taxon>
        <taxon>Vinceae</taxon>
        <taxon>Catharanthinae</taxon>
        <taxon>Catharanthus</taxon>
    </lineage>
</organism>
<sequence>MQRVPLEMSERAGRPPVMRGATRERNNKPQVKAKVYALDGLPVETEAEIVEGGKLSPQYIRLFKVIYRVGKDLSTRSALRLRRVDPIEEGRSTVEGLAQLVYVTLYHALRWVGCLVDNQEGLETKNNYKKFLKSHVLIVLLVFSLLSFSAAYCVYTYKCYPRILVLLWNV</sequence>
<dbReference type="EMBL" id="CM044706">
    <property type="protein sequence ID" value="KAI5658308.1"/>
    <property type="molecule type" value="Genomic_DNA"/>
</dbReference>
<proteinExistence type="predicted"/>
<name>A0ACC0AE96_CATRO</name>
<comment type="caution">
    <text evidence="1">The sequence shown here is derived from an EMBL/GenBank/DDBJ whole genome shotgun (WGS) entry which is preliminary data.</text>
</comment>
<protein>
    <submittedName>
        <fullName evidence="1">Uncharacterized protein</fullName>
    </submittedName>
</protein>
<accession>A0ACC0AE96</accession>
<reference evidence="2" key="1">
    <citation type="journal article" date="2023" name="Nat. Plants">
        <title>Single-cell RNA sequencing provides a high-resolution roadmap for understanding the multicellular compartmentation of specialized metabolism.</title>
        <authorList>
            <person name="Sun S."/>
            <person name="Shen X."/>
            <person name="Li Y."/>
            <person name="Li Y."/>
            <person name="Wang S."/>
            <person name="Li R."/>
            <person name="Zhang H."/>
            <person name="Shen G."/>
            <person name="Guo B."/>
            <person name="Wei J."/>
            <person name="Xu J."/>
            <person name="St-Pierre B."/>
            <person name="Chen S."/>
            <person name="Sun C."/>
        </authorList>
    </citation>
    <scope>NUCLEOTIDE SEQUENCE [LARGE SCALE GENOMIC DNA]</scope>
</reference>
<evidence type="ECO:0000313" key="2">
    <source>
        <dbReference type="Proteomes" id="UP001060085"/>
    </source>
</evidence>
<dbReference type="Proteomes" id="UP001060085">
    <property type="component" value="Linkage Group LG06"/>
</dbReference>
<keyword evidence="2" id="KW-1185">Reference proteome</keyword>